<evidence type="ECO:0000256" key="3">
    <source>
        <dbReference type="ARBA" id="ARBA00022801"/>
    </source>
</evidence>
<name>A0A5C7FFK1_9BACT</name>
<proteinExistence type="inferred from homology"/>
<evidence type="ECO:0000259" key="7">
    <source>
        <dbReference type="Pfam" id="PF13742"/>
    </source>
</evidence>
<dbReference type="Pfam" id="PF02601">
    <property type="entry name" value="Exonuc_VII_L"/>
    <property type="match status" value="1"/>
</dbReference>
<dbReference type="EC" id="3.1.11.6" evidence="5"/>
<protein>
    <recommendedName>
        <fullName evidence="5">Exodeoxyribonuclease 7 large subunit</fullName>
        <ecNumber evidence="5">3.1.11.6</ecNumber>
    </recommendedName>
</protein>
<dbReference type="InterPro" id="IPR003753">
    <property type="entry name" value="Exonuc_VII_L"/>
</dbReference>
<dbReference type="GO" id="GO:0008855">
    <property type="term" value="F:exodeoxyribonuclease VII activity"/>
    <property type="evidence" value="ECO:0007669"/>
    <property type="project" value="UniProtKB-UniRule"/>
</dbReference>
<feature type="domain" description="OB-fold nucleic acid binding" evidence="7">
    <location>
        <begin position="16"/>
        <end position="122"/>
    </location>
</feature>
<evidence type="ECO:0000256" key="5">
    <source>
        <dbReference type="RuleBase" id="RU004355"/>
    </source>
</evidence>
<dbReference type="GO" id="GO:0006308">
    <property type="term" value="P:DNA catabolic process"/>
    <property type="evidence" value="ECO:0007669"/>
    <property type="project" value="UniProtKB-UniRule"/>
</dbReference>
<dbReference type="GO" id="GO:0003676">
    <property type="term" value="F:nucleic acid binding"/>
    <property type="evidence" value="ECO:0007669"/>
    <property type="project" value="InterPro"/>
</dbReference>
<comment type="subcellular location">
    <subcellularLocation>
        <location evidence="5">Cytoplasm</location>
    </subcellularLocation>
</comment>
<dbReference type="InterPro" id="IPR020579">
    <property type="entry name" value="Exonuc_VII_lsu_C"/>
</dbReference>
<dbReference type="Proteomes" id="UP000321907">
    <property type="component" value="Unassembled WGS sequence"/>
</dbReference>
<dbReference type="AlphaFoldDB" id="A0A5C7FFK1"/>
<keyword evidence="1" id="KW-0963">Cytoplasm</keyword>
<dbReference type="InterPro" id="IPR025824">
    <property type="entry name" value="OB-fold_nuc-bd_dom"/>
</dbReference>
<dbReference type="GO" id="GO:0005737">
    <property type="term" value="C:cytoplasm"/>
    <property type="evidence" value="ECO:0007669"/>
    <property type="project" value="UniProtKB-SubCell"/>
</dbReference>
<evidence type="ECO:0000256" key="2">
    <source>
        <dbReference type="ARBA" id="ARBA00022722"/>
    </source>
</evidence>
<evidence type="ECO:0000256" key="4">
    <source>
        <dbReference type="ARBA" id="ARBA00022839"/>
    </source>
</evidence>
<dbReference type="GO" id="GO:0009318">
    <property type="term" value="C:exodeoxyribonuclease VII complex"/>
    <property type="evidence" value="ECO:0007669"/>
    <property type="project" value="UniProtKB-UniRule"/>
</dbReference>
<evidence type="ECO:0000313" key="8">
    <source>
        <dbReference type="EMBL" id="TXF88400.1"/>
    </source>
</evidence>
<dbReference type="PANTHER" id="PTHR30008">
    <property type="entry name" value="EXODEOXYRIBONUCLEASE 7 LARGE SUBUNIT"/>
    <property type="match status" value="1"/>
</dbReference>
<comment type="catalytic activity">
    <reaction evidence="5">
        <text>Exonucleolytic cleavage in either 5'- to 3'- or 3'- to 5'-direction to yield nucleoside 5'-phosphates.</text>
        <dbReference type="EC" id="3.1.11.6"/>
    </reaction>
</comment>
<evidence type="ECO:0000256" key="1">
    <source>
        <dbReference type="ARBA" id="ARBA00022490"/>
    </source>
</evidence>
<evidence type="ECO:0000313" key="9">
    <source>
        <dbReference type="Proteomes" id="UP000321907"/>
    </source>
</evidence>
<dbReference type="PANTHER" id="PTHR30008:SF0">
    <property type="entry name" value="EXODEOXYRIBONUCLEASE 7 LARGE SUBUNIT"/>
    <property type="match status" value="1"/>
</dbReference>
<keyword evidence="3 5" id="KW-0378">Hydrolase</keyword>
<reference evidence="8 9" key="1">
    <citation type="submission" date="2019-08" db="EMBL/GenBank/DDBJ databases">
        <title>Lewinella sp. strain SSH13 Genome sequencing and assembly.</title>
        <authorList>
            <person name="Kim I."/>
        </authorList>
    </citation>
    <scope>NUCLEOTIDE SEQUENCE [LARGE SCALE GENOMIC DNA]</scope>
    <source>
        <strain evidence="8 9">SSH13</strain>
    </source>
</reference>
<accession>A0A5C7FFK1</accession>
<keyword evidence="2 5" id="KW-0540">Nuclease</keyword>
<sequence>MAFASQNIKLTPETYQLADLTNFIRRVFALNMPEPVWVAAELAQVNESRGHQWLSLVQKDPDTDQIVAQMEGVVWATKVRDLRLNYGKPLVDGLFQQGMSVRIRVNATFHERFGLRLSVEDVDPAFTIGELERRRQLTLERLSAEDLLERNGRLPLALAPQRLAIISSDTAAGLADFRQQLEANPYGYQFKLKVFTAAMQGVQASPEIIRRLREIGRNWSDRFDAVVIVRGGGGRTDLAAFDEEQLCRAVAEHGLPVIVGIGHETDESVLDRIAHRSLKTPTAAAVFLIERLVATEGRVLQLGRRIAQSGHQITGWESPRLDRLAQANHQAARSALTAETFRTDRLEADLKRIPPAALASASDQLNHLEQLLTALRPETTLARGYALVSQEGRLIVDPDDVRDGELEVRLKTGRIKVSPVK</sequence>
<keyword evidence="9" id="KW-1185">Reference proteome</keyword>
<feature type="domain" description="Exonuclease VII large subunit C-terminal" evidence="6">
    <location>
        <begin position="147"/>
        <end position="369"/>
    </location>
</feature>
<dbReference type="Pfam" id="PF13742">
    <property type="entry name" value="tRNA_anti_2"/>
    <property type="match status" value="1"/>
</dbReference>
<dbReference type="EMBL" id="VOXD01000023">
    <property type="protein sequence ID" value="TXF88400.1"/>
    <property type="molecule type" value="Genomic_DNA"/>
</dbReference>
<comment type="caution">
    <text evidence="8">The sequence shown here is derived from an EMBL/GenBank/DDBJ whole genome shotgun (WGS) entry which is preliminary data.</text>
</comment>
<keyword evidence="4 5" id="KW-0269">Exonuclease</keyword>
<dbReference type="NCBIfam" id="TIGR00237">
    <property type="entry name" value="xseA"/>
    <property type="match status" value="1"/>
</dbReference>
<organism evidence="8 9">
    <name type="scientific">Neolewinella aurantiaca</name>
    <dbReference type="NCBI Taxonomy" id="2602767"/>
    <lineage>
        <taxon>Bacteria</taxon>
        <taxon>Pseudomonadati</taxon>
        <taxon>Bacteroidota</taxon>
        <taxon>Saprospiria</taxon>
        <taxon>Saprospirales</taxon>
        <taxon>Lewinellaceae</taxon>
        <taxon>Neolewinella</taxon>
    </lineage>
</organism>
<comment type="similarity">
    <text evidence="5">Belongs to the XseA family.</text>
</comment>
<dbReference type="OrthoDB" id="9802795at2"/>
<evidence type="ECO:0000259" key="6">
    <source>
        <dbReference type="Pfam" id="PF02601"/>
    </source>
</evidence>
<gene>
    <name evidence="8" type="primary">xseA</name>
    <name evidence="8" type="ORF">FUA23_14780</name>
</gene>
<dbReference type="CDD" id="cd04489">
    <property type="entry name" value="ExoVII_LU_OBF"/>
    <property type="match status" value="1"/>
</dbReference>